<feature type="compositionally biased region" description="Basic residues" evidence="1">
    <location>
        <begin position="29"/>
        <end position="43"/>
    </location>
</feature>
<sequence>MSATAEGTRAACGVKTRSLALGEHGPRSPARRFGSRLVGRKRRVGDSSTQRVGGENATGADASNGELLEAGDRDAQSLPQIRLNLTPASGSPRRWSISSVVLERETERAQVRIDNTDRYDSRCIHQPIRTALRWLSLSPLSSPVESVASSVLLGQLAASFAAGSQRPSQTILTTCPSSCATFAEAAYAGFEHVHTRPLSRMPVRTVFVLIRPAQPRHGPATRQLRDPLSTLHASTGRRLPLVFALDVGGGPASDLAPNAVAPSSLFYTPANDTTPA</sequence>
<dbReference type="Proteomes" id="UP000815677">
    <property type="component" value="Unassembled WGS sequence"/>
</dbReference>
<gene>
    <name evidence="2" type="ORF">MCHLO_09707</name>
</gene>
<reference evidence="2" key="1">
    <citation type="submission" date="2014-09" db="EMBL/GenBank/DDBJ databases">
        <title>Genome sequence of the luminous mushroom Mycena chlorophos for searching fungal bioluminescence genes.</title>
        <authorList>
            <person name="Tanaka Y."/>
            <person name="Kasuga D."/>
            <person name="Oba Y."/>
            <person name="Hase S."/>
            <person name="Sato K."/>
            <person name="Oba Y."/>
            <person name="Sakakibara Y."/>
        </authorList>
    </citation>
    <scope>NUCLEOTIDE SEQUENCE</scope>
</reference>
<dbReference type="EMBL" id="DF847848">
    <property type="protein sequence ID" value="GAT52681.1"/>
    <property type="molecule type" value="Genomic_DNA"/>
</dbReference>
<accession>A0ABQ0LNT3</accession>
<proteinExistence type="predicted"/>
<evidence type="ECO:0000313" key="2">
    <source>
        <dbReference type="EMBL" id="GAT52681.1"/>
    </source>
</evidence>
<evidence type="ECO:0000313" key="3">
    <source>
        <dbReference type="Proteomes" id="UP000815677"/>
    </source>
</evidence>
<evidence type="ECO:0000256" key="1">
    <source>
        <dbReference type="SAM" id="MobiDB-lite"/>
    </source>
</evidence>
<name>A0ABQ0LNT3_MYCCL</name>
<protein>
    <submittedName>
        <fullName evidence="2">Uncharacterized protein</fullName>
    </submittedName>
</protein>
<keyword evidence="3" id="KW-1185">Reference proteome</keyword>
<feature type="region of interest" description="Disordered" evidence="1">
    <location>
        <begin position="17"/>
        <end position="66"/>
    </location>
</feature>
<organism evidence="2 3">
    <name type="scientific">Mycena chlorophos</name>
    <name type="common">Agaric fungus</name>
    <name type="synonym">Agaricus chlorophos</name>
    <dbReference type="NCBI Taxonomy" id="658473"/>
    <lineage>
        <taxon>Eukaryota</taxon>
        <taxon>Fungi</taxon>
        <taxon>Dikarya</taxon>
        <taxon>Basidiomycota</taxon>
        <taxon>Agaricomycotina</taxon>
        <taxon>Agaricomycetes</taxon>
        <taxon>Agaricomycetidae</taxon>
        <taxon>Agaricales</taxon>
        <taxon>Marasmiineae</taxon>
        <taxon>Mycenaceae</taxon>
        <taxon>Mycena</taxon>
    </lineage>
</organism>